<sequence>MIIKIGIVSPIDIMAVNKIRPLKLIKGKVVPQGLGATFLTCVIDELILRGHQVIIFTLDKEVKEETVLLGENIKIYVNHYRERKRALNFFKTEINLLKKMIRKEKVDVLHAHWTYEFSIAALSADRRTLVTAHDSPFKVLKYMPSTYRFVRLLMAYYALHKTQRLTVVSNDTANHLQKFKFYNDKKIEVIPNPILIRPELLPATQKDGGENVIFASVMNGTGKLKNPVVLLKAFQKLRLKFKNVKLIMIGEGYENLGIMHKWSKENNCDIGVQFKGQLIQEELIQYLQERVDVLVHPSKEESFSLIIAEAMSLGIPIIGGKNSGAVPYTMGDGVAGILVDIKSVNEISEAMEKLLNSSLRIKIGIEGHKFARQNYSLETVANSYEQLYKEIYSVNRG</sequence>
<dbReference type="GO" id="GO:0009103">
    <property type="term" value="P:lipopolysaccharide biosynthetic process"/>
    <property type="evidence" value="ECO:0007669"/>
    <property type="project" value="TreeGrafter"/>
</dbReference>
<evidence type="ECO:0000259" key="2">
    <source>
        <dbReference type="Pfam" id="PF00534"/>
    </source>
</evidence>
<dbReference type="AlphaFoldDB" id="A0AAX6BFV2"/>
<dbReference type="RefSeq" id="WP_310876360.1">
    <property type="nucleotide sequence ID" value="NZ_BSYK01000001.1"/>
</dbReference>
<dbReference type="PANTHER" id="PTHR46401">
    <property type="entry name" value="GLYCOSYLTRANSFERASE WBBK-RELATED"/>
    <property type="match status" value="1"/>
</dbReference>
<dbReference type="Proteomes" id="UP001165240">
    <property type="component" value="Unassembled WGS sequence"/>
</dbReference>
<feature type="domain" description="Glycosyltransferase subfamily 4-like N-terminal" evidence="3">
    <location>
        <begin position="42"/>
        <end position="194"/>
    </location>
</feature>
<comment type="caution">
    <text evidence="4">The sequence shown here is derived from an EMBL/GenBank/DDBJ whole genome shotgun (WGS) entry which is preliminary data.</text>
</comment>
<dbReference type="CDD" id="cd03801">
    <property type="entry name" value="GT4_PimA-like"/>
    <property type="match status" value="1"/>
</dbReference>
<evidence type="ECO:0000259" key="3">
    <source>
        <dbReference type="Pfam" id="PF13439"/>
    </source>
</evidence>
<dbReference type="SUPFAM" id="SSF53756">
    <property type="entry name" value="UDP-Glycosyltransferase/glycogen phosphorylase"/>
    <property type="match status" value="1"/>
</dbReference>
<dbReference type="Pfam" id="PF13439">
    <property type="entry name" value="Glyco_transf_4"/>
    <property type="match status" value="1"/>
</dbReference>
<dbReference type="Pfam" id="PF00534">
    <property type="entry name" value="Glycos_transf_1"/>
    <property type="match status" value="1"/>
</dbReference>
<feature type="domain" description="Glycosyl transferase family 1" evidence="2">
    <location>
        <begin position="221"/>
        <end position="358"/>
    </location>
</feature>
<protein>
    <recommendedName>
        <fullName evidence="6">Glycosyltransferase</fullName>
    </recommendedName>
</protein>
<dbReference type="Gene3D" id="3.40.50.2000">
    <property type="entry name" value="Glycogen Phosphorylase B"/>
    <property type="match status" value="2"/>
</dbReference>
<dbReference type="InterPro" id="IPR001296">
    <property type="entry name" value="Glyco_trans_1"/>
</dbReference>
<evidence type="ECO:0000313" key="4">
    <source>
        <dbReference type="EMBL" id="GMG72633.1"/>
    </source>
</evidence>
<proteinExistence type="predicted"/>
<dbReference type="GO" id="GO:0016757">
    <property type="term" value="F:glycosyltransferase activity"/>
    <property type="evidence" value="ECO:0007669"/>
    <property type="project" value="InterPro"/>
</dbReference>
<evidence type="ECO:0008006" key="6">
    <source>
        <dbReference type="Google" id="ProtNLM"/>
    </source>
</evidence>
<organism evidence="4 5">
    <name type="scientific">Priestia megaterium</name>
    <name type="common">Bacillus megaterium</name>
    <dbReference type="NCBI Taxonomy" id="1404"/>
    <lineage>
        <taxon>Bacteria</taxon>
        <taxon>Bacillati</taxon>
        <taxon>Bacillota</taxon>
        <taxon>Bacilli</taxon>
        <taxon>Bacillales</taxon>
        <taxon>Bacillaceae</taxon>
        <taxon>Priestia</taxon>
    </lineage>
</organism>
<name>A0AAX6BFV2_PRIMG</name>
<evidence type="ECO:0000313" key="5">
    <source>
        <dbReference type="Proteomes" id="UP001165240"/>
    </source>
</evidence>
<accession>A0AAX6BFV2</accession>
<evidence type="ECO:0000256" key="1">
    <source>
        <dbReference type="ARBA" id="ARBA00022679"/>
    </source>
</evidence>
<dbReference type="EMBL" id="BSYK01000001">
    <property type="protein sequence ID" value="GMG72633.1"/>
    <property type="molecule type" value="Genomic_DNA"/>
</dbReference>
<dbReference type="PANTHER" id="PTHR46401:SF2">
    <property type="entry name" value="GLYCOSYLTRANSFERASE WBBK-RELATED"/>
    <property type="match status" value="1"/>
</dbReference>
<dbReference type="InterPro" id="IPR028098">
    <property type="entry name" value="Glyco_trans_4-like_N"/>
</dbReference>
<reference evidence="4" key="1">
    <citation type="journal article" date="2024" name="Appl Microbiol">
        <title>Effect of kuratsuki Bacillus and Priestia on Taste of Sake.</title>
        <authorList>
            <person name="Kobayashi K."/>
            <person name="Nishida H."/>
        </authorList>
    </citation>
    <scope>NUCLEOTIDE SEQUENCE</scope>
    <source>
        <strain evidence="4">B-12</strain>
    </source>
</reference>
<keyword evidence="1" id="KW-0808">Transferase</keyword>
<gene>
    <name evidence="4" type="ORF">ShirakiTB12_11010</name>
</gene>